<sequence length="135" mass="14887">MPQCSSPCSDAVLYCEANSKGQLFLIADIHSFHFTLRFSCMAISFAFSASSSVFIEVLVLIPYTSTIFTVSSKQLQDKLYYLKKKLKSLLSLSFTIATVLNKLNMASSAHQMCGRPRSACGSKITRSHNLWGVSS</sequence>
<proteinExistence type="predicted"/>
<organism evidence="2">
    <name type="scientific">Rhipicephalus microplus</name>
    <name type="common">Cattle tick</name>
    <name type="synonym">Boophilus microplus</name>
    <dbReference type="NCBI Taxonomy" id="6941"/>
    <lineage>
        <taxon>Eukaryota</taxon>
        <taxon>Metazoa</taxon>
        <taxon>Ecdysozoa</taxon>
        <taxon>Arthropoda</taxon>
        <taxon>Chelicerata</taxon>
        <taxon>Arachnida</taxon>
        <taxon>Acari</taxon>
        <taxon>Parasitiformes</taxon>
        <taxon>Ixodida</taxon>
        <taxon>Ixodoidea</taxon>
        <taxon>Ixodidae</taxon>
        <taxon>Rhipicephalinae</taxon>
        <taxon>Rhipicephalus</taxon>
        <taxon>Boophilus</taxon>
    </lineage>
</organism>
<feature type="transmembrane region" description="Helical" evidence="1">
    <location>
        <begin position="41"/>
        <end position="65"/>
    </location>
</feature>
<dbReference type="AlphaFoldDB" id="A0A6G5AHM2"/>
<keyword evidence="1" id="KW-1133">Transmembrane helix</keyword>
<dbReference type="EMBL" id="GIKN01007407">
    <property type="protein sequence ID" value="NIE49680.1"/>
    <property type="molecule type" value="Transcribed_RNA"/>
</dbReference>
<keyword evidence="1" id="KW-0812">Transmembrane</keyword>
<protein>
    <submittedName>
        <fullName evidence="2">Uncharacterized protein</fullName>
    </submittedName>
</protein>
<evidence type="ECO:0000256" key="1">
    <source>
        <dbReference type="SAM" id="Phobius"/>
    </source>
</evidence>
<accession>A0A6G5AHM2</accession>
<reference evidence="2" key="1">
    <citation type="submission" date="2020-03" db="EMBL/GenBank/DDBJ databases">
        <title>A transcriptome and proteome of the tick Rhipicephalus microplus shaped by the genetic composition of its hosts and developmental stage.</title>
        <authorList>
            <person name="Garcia G.R."/>
            <person name="Ribeiro J.M.C."/>
            <person name="Maruyama S.R."/>
            <person name="Gardinasse L.G."/>
            <person name="Nelson K."/>
            <person name="Ferreira B.R."/>
            <person name="Andrade T.G."/>
            <person name="Santos I.K.F.M."/>
        </authorList>
    </citation>
    <scope>NUCLEOTIDE SEQUENCE</scope>
    <source>
        <strain evidence="2">NSGR</strain>
        <tissue evidence="2">Salivary glands</tissue>
    </source>
</reference>
<keyword evidence="1" id="KW-0472">Membrane</keyword>
<name>A0A6G5AHM2_RHIMP</name>
<evidence type="ECO:0000313" key="2">
    <source>
        <dbReference type="EMBL" id="NIE49680.1"/>
    </source>
</evidence>